<comment type="caution">
    <text evidence="1">The sequence shown here is derived from an EMBL/GenBank/DDBJ whole genome shotgun (WGS) entry which is preliminary data.</text>
</comment>
<evidence type="ECO:0000313" key="2">
    <source>
        <dbReference type="Proteomes" id="UP000482487"/>
    </source>
</evidence>
<reference evidence="1 2" key="1">
    <citation type="submission" date="2020-01" db="EMBL/GenBank/DDBJ databases">
        <title>Genome sequence of Desulfovibrio aerotolerans DSM 16695(T).</title>
        <authorList>
            <person name="Karnachuk O."/>
            <person name="Avakyan M."/>
            <person name="Mardanov A."/>
            <person name="Kadnikov V."/>
            <person name="Ravin N."/>
        </authorList>
    </citation>
    <scope>NUCLEOTIDE SEQUENCE [LARGE SCALE GENOMIC DNA]</scope>
    <source>
        <strain evidence="1 2">DSM 16695</strain>
    </source>
</reference>
<proteinExistence type="predicted"/>
<evidence type="ECO:0000313" key="1">
    <source>
        <dbReference type="EMBL" id="MYL85371.1"/>
    </source>
</evidence>
<protein>
    <submittedName>
        <fullName evidence="1">Uncharacterized protein</fullName>
    </submittedName>
</protein>
<keyword evidence="2" id="KW-1185">Reference proteome</keyword>
<gene>
    <name evidence="1" type="ORF">GTA51_19965</name>
</gene>
<dbReference type="AlphaFoldDB" id="A0A7C9N4H9"/>
<sequence length="94" mass="10836">MSQNKGCNCRQCEHGKCYKGIITKYVTEPKATNPEEKEVFLATFNQVVVTCDIHLKQFVIYQQCLDDFSLKYADTIIQFEECEGYSPRGQNNVD</sequence>
<dbReference type="Proteomes" id="UP000482487">
    <property type="component" value="Unassembled WGS sequence"/>
</dbReference>
<dbReference type="RefSeq" id="WP_160964247.1">
    <property type="nucleotide sequence ID" value="NZ_WVUD01000087.1"/>
</dbReference>
<organism evidence="1 2">
    <name type="scientific">Solidesulfovibrio aerotolerans</name>
    <dbReference type="NCBI Taxonomy" id="295255"/>
    <lineage>
        <taxon>Bacteria</taxon>
        <taxon>Pseudomonadati</taxon>
        <taxon>Thermodesulfobacteriota</taxon>
        <taxon>Desulfovibrionia</taxon>
        <taxon>Desulfovibrionales</taxon>
        <taxon>Desulfovibrionaceae</taxon>
        <taxon>Solidesulfovibrio</taxon>
    </lineage>
</organism>
<name>A0A7C9N4H9_9BACT</name>
<dbReference type="OrthoDB" id="9897786at2"/>
<accession>A0A7C9N4H9</accession>
<dbReference type="EMBL" id="WVUD01000087">
    <property type="protein sequence ID" value="MYL85371.1"/>
    <property type="molecule type" value="Genomic_DNA"/>
</dbReference>